<dbReference type="AlphaFoldDB" id="A0A1J4JEE9"/>
<evidence type="ECO:0000313" key="3">
    <source>
        <dbReference type="Proteomes" id="UP000179807"/>
    </source>
</evidence>
<feature type="coiled-coil region" evidence="1">
    <location>
        <begin position="48"/>
        <end position="75"/>
    </location>
</feature>
<gene>
    <name evidence="2" type="ORF">TRFO_36816</name>
</gene>
<dbReference type="VEuPathDB" id="TrichDB:TRFO_36816"/>
<name>A0A1J4JEE9_9EUKA</name>
<evidence type="ECO:0000256" key="1">
    <source>
        <dbReference type="SAM" id="Coils"/>
    </source>
</evidence>
<evidence type="ECO:0000313" key="2">
    <source>
        <dbReference type="EMBL" id="OHS97033.1"/>
    </source>
</evidence>
<organism evidence="2 3">
    <name type="scientific">Tritrichomonas foetus</name>
    <dbReference type="NCBI Taxonomy" id="1144522"/>
    <lineage>
        <taxon>Eukaryota</taxon>
        <taxon>Metamonada</taxon>
        <taxon>Parabasalia</taxon>
        <taxon>Tritrichomonadida</taxon>
        <taxon>Tritrichomonadidae</taxon>
        <taxon>Tritrichomonas</taxon>
    </lineage>
</organism>
<comment type="caution">
    <text evidence="2">The sequence shown here is derived from an EMBL/GenBank/DDBJ whole genome shotgun (WGS) entry which is preliminary data.</text>
</comment>
<protein>
    <submittedName>
        <fullName evidence="2">Uncharacterized protein</fullName>
    </submittedName>
</protein>
<dbReference type="RefSeq" id="XP_068350170.1">
    <property type="nucleotide sequence ID" value="XM_068511058.1"/>
</dbReference>
<dbReference type="Proteomes" id="UP000179807">
    <property type="component" value="Unassembled WGS sequence"/>
</dbReference>
<dbReference type="EMBL" id="MLAK01001141">
    <property type="protein sequence ID" value="OHS97033.1"/>
    <property type="molecule type" value="Genomic_DNA"/>
</dbReference>
<proteinExistence type="predicted"/>
<accession>A0A1J4JEE9</accession>
<keyword evidence="1" id="KW-0175">Coiled coil</keyword>
<reference evidence="2" key="1">
    <citation type="submission" date="2016-10" db="EMBL/GenBank/DDBJ databases">
        <authorList>
            <person name="Benchimol M."/>
            <person name="Almeida L.G."/>
            <person name="Vasconcelos A.T."/>
            <person name="Perreira-Neves A."/>
            <person name="Rosa I.A."/>
            <person name="Tasca T."/>
            <person name="Bogo M.R."/>
            <person name="de Souza W."/>
        </authorList>
    </citation>
    <scope>NUCLEOTIDE SEQUENCE [LARGE SCALE GENOMIC DNA]</scope>
    <source>
        <strain evidence="2">K</strain>
    </source>
</reference>
<sequence>MFLQYSNISIQSFDIYFCSLSSSSMNQLTKERVLSEIDKTAFDQKAMLNESFDNLDNLISILEEIENEDEKLKNILLLNNTDIVPTIRNSMGKILFHENQFLQYDKMRILSSQIEFSDAMGFVSNMLAPIRIKSMNFEDSIKMYENLKYGITEIELCKECLFSYKPKLNNIDVIQESVEVHLRNIIKIIRDFIYCLEEKSPTRILFNQYFNQFIQEIASFFQKQTNLLIFSSFFDELDEYGNVSLIIKYQIIQKMIGKEICSIPSNKQISIYIIEFKKKYNIVRSSMSKKFNFEIPSSFEEGMNYLFNNSALCYIANAIRKFGDQNNYKEFFKEACELPKYFDFSNQVKIHVIDQLLKESELKINDFYEPLTKSTCSMNYSTFIINEINGFYHFIWDDLDHEINSLNPNRENISKYNEFVFTSCNKMINGLNGIKINQHHRTSSICVFNSYSMLINIVDNFKKSHISYFGKLPITINDLKIQKDLLHHFINAQRVKKLLFSNLNLNKEDKRVHIVRKTFNYFEKLNNNLQCDVITEYSKKLIKYIVKIVVRDVKHNSRDFFQKKANKNVRSLFAIVLENTETILGKDIFNENVQHRIRLIFNKFATFIEFPSSISMNDLMSSVDVSEKVFLSKNLTIIMTM</sequence>
<dbReference type="GeneID" id="94845762"/>
<keyword evidence="3" id="KW-1185">Reference proteome</keyword>